<protein>
    <submittedName>
        <fullName evidence="2">Type II toxin-antitoxin system death-on-curing family toxin</fullName>
    </submittedName>
</protein>
<comment type="caution">
    <text evidence="2">The sequence shown here is derived from an EMBL/GenBank/DDBJ whole genome shotgun (WGS) entry which is preliminary data.</text>
</comment>
<dbReference type="AlphaFoldDB" id="A0A2I1NAR9"/>
<gene>
    <name evidence="2" type="ORF">CYJ41_03740</name>
</gene>
<dbReference type="Pfam" id="PF02661">
    <property type="entry name" value="Fic"/>
    <property type="match status" value="1"/>
</dbReference>
<dbReference type="Proteomes" id="UP000234639">
    <property type="component" value="Unassembled WGS sequence"/>
</dbReference>
<sequence length="128" mass="14696">MKYLNISQVIKLHTQIIAVSGGLDGYNKTQISYLNSVCENIKNDEYYPTFLDKLTHLIFSCVKFHPFLDANKRTALHIGLAFILINFPDLKIDDYYIKMEDIVINVADGSVSKDKLKEELNKILKGKR</sequence>
<proteinExistence type="predicted"/>
<dbReference type="InterPro" id="IPR003812">
    <property type="entry name" value="Fido"/>
</dbReference>
<dbReference type="NCBIfam" id="TIGR01550">
    <property type="entry name" value="DOC_P1"/>
    <property type="match status" value="1"/>
</dbReference>
<dbReference type="InterPro" id="IPR006440">
    <property type="entry name" value="Doc"/>
</dbReference>
<evidence type="ECO:0000259" key="1">
    <source>
        <dbReference type="PROSITE" id="PS51459"/>
    </source>
</evidence>
<feature type="domain" description="Fido" evidence="1">
    <location>
        <begin position="4"/>
        <end position="126"/>
    </location>
</feature>
<dbReference type="PANTHER" id="PTHR39426:SF1">
    <property type="entry name" value="HOMOLOGY TO DEATH-ON-CURING PROTEIN OF PHAGE P1"/>
    <property type="match status" value="1"/>
</dbReference>
<dbReference type="PROSITE" id="PS51459">
    <property type="entry name" value="FIDO"/>
    <property type="match status" value="1"/>
</dbReference>
<accession>A0A2I1NAR9</accession>
<evidence type="ECO:0000313" key="2">
    <source>
        <dbReference type="EMBL" id="PKZ29477.1"/>
    </source>
</evidence>
<dbReference type="InterPro" id="IPR036597">
    <property type="entry name" value="Fido-like_dom_sf"/>
</dbReference>
<dbReference type="EMBL" id="PKHU01000003">
    <property type="protein sequence ID" value="PKZ29477.1"/>
    <property type="molecule type" value="Genomic_DNA"/>
</dbReference>
<dbReference type="SUPFAM" id="SSF140931">
    <property type="entry name" value="Fic-like"/>
    <property type="match status" value="1"/>
</dbReference>
<organism evidence="2 3">
    <name type="scientific">Campylobacter ureolyticus</name>
    <dbReference type="NCBI Taxonomy" id="827"/>
    <lineage>
        <taxon>Bacteria</taxon>
        <taxon>Pseudomonadati</taxon>
        <taxon>Campylobacterota</taxon>
        <taxon>Epsilonproteobacteria</taxon>
        <taxon>Campylobacterales</taxon>
        <taxon>Campylobacteraceae</taxon>
        <taxon>Campylobacter</taxon>
    </lineage>
</organism>
<evidence type="ECO:0000313" key="3">
    <source>
        <dbReference type="Proteomes" id="UP000234639"/>
    </source>
</evidence>
<dbReference type="PANTHER" id="PTHR39426">
    <property type="entry name" value="HOMOLOGY TO DEATH-ON-CURING PROTEIN OF PHAGE P1"/>
    <property type="match status" value="1"/>
</dbReference>
<name>A0A2I1NAR9_9BACT</name>
<reference evidence="2 3" key="1">
    <citation type="submission" date="2017-12" db="EMBL/GenBank/DDBJ databases">
        <title>Phylogenetic diversity of female urinary microbiome.</title>
        <authorList>
            <person name="Thomas-White K."/>
            <person name="Wolfe A.J."/>
        </authorList>
    </citation>
    <scope>NUCLEOTIDE SEQUENCE [LARGE SCALE GENOMIC DNA]</scope>
    <source>
        <strain evidence="2 3">UMB0112</strain>
    </source>
</reference>
<dbReference type="GO" id="GO:0016301">
    <property type="term" value="F:kinase activity"/>
    <property type="evidence" value="ECO:0007669"/>
    <property type="project" value="InterPro"/>
</dbReference>
<dbReference type="InterPro" id="IPR053737">
    <property type="entry name" value="Type_II_TA_Toxin"/>
</dbReference>
<dbReference type="Gene3D" id="1.20.120.1870">
    <property type="entry name" value="Fic/DOC protein, Fido domain"/>
    <property type="match status" value="1"/>
</dbReference>
<dbReference type="RefSeq" id="WP_101637053.1">
    <property type="nucleotide sequence ID" value="NZ_CAKZWX010000011.1"/>
</dbReference>